<dbReference type="OrthoDB" id="3250313at2759"/>
<evidence type="ECO:0000256" key="1">
    <source>
        <dbReference type="SAM" id="SignalP"/>
    </source>
</evidence>
<accession>A0A0D0AR12</accession>
<feature type="non-terminal residue" evidence="2">
    <location>
        <position position="1"/>
    </location>
</feature>
<sequence>NWNTLDHFGKNGWLSLLACLKWWGKGLARMEIHKRGDGVSDWLMAIDNVSTMLDGLIAYKQN</sequence>
<dbReference type="AlphaFoldDB" id="A0A0D0AR12"/>
<protein>
    <submittedName>
        <fullName evidence="2">Uncharacterized protein</fullName>
    </submittedName>
</protein>
<keyword evidence="1" id="KW-0732">Signal</keyword>
<feature type="signal peptide" evidence="1">
    <location>
        <begin position="1"/>
        <end position="28"/>
    </location>
</feature>
<evidence type="ECO:0000313" key="2">
    <source>
        <dbReference type="EMBL" id="KIK52800.1"/>
    </source>
</evidence>
<keyword evidence="3" id="KW-1185">Reference proteome</keyword>
<organism evidence="2 3">
    <name type="scientific">Collybiopsis luxurians FD-317 M1</name>
    <dbReference type="NCBI Taxonomy" id="944289"/>
    <lineage>
        <taxon>Eukaryota</taxon>
        <taxon>Fungi</taxon>
        <taxon>Dikarya</taxon>
        <taxon>Basidiomycota</taxon>
        <taxon>Agaricomycotina</taxon>
        <taxon>Agaricomycetes</taxon>
        <taxon>Agaricomycetidae</taxon>
        <taxon>Agaricales</taxon>
        <taxon>Marasmiineae</taxon>
        <taxon>Omphalotaceae</taxon>
        <taxon>Collybiopsis</taxon>
        <taxon>Collybiopsis luxurians</taxon>
    </lineage>
</organism>
<reference evidence="2 3" key="1">
    <citation type="submission" date="2014-04" db="EMBL/GenBank/DDBJ databases">
        <title>Evolutionary Origins and Diversification of the Mycorrhizal Mutualists.</title>
        <authorList>
            <consortium name="DOE Joint Genome Institute"/>
            <consortium name="Mycorrhizal Genomics Consortium"/>
            <person name="Kohler A."/>
            <person name="Kuo A."/>
            <person name="Nagy L.G."/>
            <person name="Floudas D."/>
            <person name="Copeland A."/>
            <person name="Barry K.W."/>
            <person name="Cichocki N."/>
            <person name="Veneault-Fourrey C."/>
            <person name="LaButti K."/>
            <person name="Lindquist E.A."/>
            <person name="Lipzen A."/>
            <person name="Lundell T."/>
            <person name="Morin E."/>
            <person name="Murat C."/>
            <person name="Riley R."/>
            <person name="Ohm R."/>
            <person name="Sun H."/>
            <person name="Tunlid A."/>
            <person name="Henrissat B."/>
            <person name="Grigoriev I.V."/>
            <person name="Hibbett D.S."/>
            <person name="Martin F."/>
        </authorList>
    </citation>
    <scope>NUCLEOTIDE SEQUENCE [LARGE SCALE GENOMIC DNA]</scope>
    <source>
        <strain evidence="2 3">FD-317 M1</strain>
    </source>
</reference>
<name>A0A0D0AR12_9AGAR</name>
<dbReference type="EMBL" id="KN834837">
    <property type="protein sequence ID" value="KIK52800.1"/>
    <property type="molecule type" value="Genomic_DNA"/>
</dbReference>
<dbReference type="HOGENOM" id="CLU_2910288_0_0_1"/>
<feature type="chain" id="PRO_5002206924" evidence="1">
    <location>
        <begin position="29"/>
        <end position="62"/>
    </location>
</feature>
<proteinExistence type="predicted"/>
<gene>
    <name evidence="2" type="ORF">GYMLUDRAFT_179722</name>
</gene>
<evidence type="ECO:0000313" key="3">
    <source>
        <dbReference type="Proteomes" id="UP000053593"/>
    </source>
</evidence>
<dbReference type="Proteomes" id="UP000053593">
    <property type="component" value="Unassembled WGS sequence"/>
</dbReference>